<reference evidence="1 2" key="2">
    <citation type="journal article" date="2021" name="Genomics">
        <title>High-quality reference genome for Clonorchis sinensis.</title>
        <authorList>
            <person name="Young N.D."/>
            <person name="Stroehlein A.J."/>
            <person name="Kinkar L."/>
            <person name="Wang T."/>
            <person name="Sohn W.M."/>
            <person name="Chang B.C.H."/>
            <person name="Kaur P."/>
            <person name="Weisz D."/>
            <person name="Dudchenko O."/>
            <person name="Aiden E.L."/>
            <person name="Korhonen P.K."/>
            <person name="Gasser R.B."/>
        </authorList>
    </citation>
    <scope>NUCLEOTIDE SEQUENCE [LARGE SCALE GENOMIC DNA]</scope>
    <source>
        <strain evidence="1">Cs-k2</strain>
    </source>
</reference>
<evidence type="ECO:0000313" key="1">
    <source>
        <dbReference type="EMBL" id="KAG5455170.1"/>
    </source>
</evidence>
<keyword evidence="2" id="KW-1185">Reference proteome</keyword>
<organism evidence="1 2">
    <name type="scientific">Clonorchis sinensis</name>
    <name type="common">Chinese liver fluke</name>
    <dbReference type="NCBI Taxonomy" id="79923"/>
    <lineage>
        <taxon>Eukaryota</taxon>
        <taxon>Metazoa</taxon>
        <taxon>Spiralia</taxon>
        <taxon>Lophotrochozoa</taxon>
        <taxon>Platyhelminthes</taxon>
        <taxon>Trematoda</taxon>
        <taxon>Digenea</taxon>
        <taxon>Opisthorchiida</taxon>
        <taxon>Opisthorchiata</taxon>
        <taxon>Opisthorchiidae</taxon>
        <taxon>Clonorchis</taxon>
    </lineage>
</organism>
<name>A0A419Q2S8_CLOSI</name>
<gene>
    <name evidence="1" type="ORF">CSKR_112097</name>
</gene>
<dbReference type="Proteomes" id="UP000286415">
    <property type="component" value="Unassembled WGS sequence"/>
</dbReference>
<dbReference type="AlphaFoldDB" id="A0A419Q2S8"/>
<dbReference type="EMBL" id="NIRI02000005">
    <property type="protein sequence ID" value="KAG5455170.1"/>
    <property type="molecule type" value="Genomic_DNA"/>
</dbReference>
<dbReference type="InParanoid" id="A0A419Q2S8"/>
<evidence type="ECO:0000313" key="2">
    <source>
        <dbReference type="Proteomes" id="UP000286415"/>
    </source>
</evidence>
<reference evidence="1 2" key="1">
    <citation type="journal article" date="2018" name="Biotechnol. Adv.">
        <title>Improved genomic resources and new bioinformatic workflow for the carcinogenic parasite Clonorchis sinensis: Biotechnological implications.</title>
        <authorList>
            <person name="Wang D."/>
            <person name="Korhonen P.K."/>
            <person name="Gasser R.B."/>
            <person name="Young N.D."/>
        </authorList>
    </citation>
    <scope>NUCLEOTIDE SEQUENCE [LARGE SCALE GENOMIC DNA]</scope>
    <source>
        <strain evidence="1">Cs-k2</strain>
    </source>
</reference>
<comment type="caution">
    <text evidence="1">The sequence shown here is derived from an EMBL/GenBank/DDBJ whole genome shotgun (WGS) entry which is preliminary data.</text>
</comment>
<sequence>MNLPVHLCRHHNYGWLPRRTTLTSTILFTSIHGAGATGSIIHCRVIPGEDAPVSPQLGCFGSSRTRIVTVTSLTGHDMRDRLDNLVVPRGVRSISESLNPVFRKTVLTIEPGYCLENQFGIRTPFCPPWHPTSNGLFSHYCCHVSKKTNQVNAYLVRVGLVESLSRVFLFHMLPEVASSLTS</sequence>
<protein>
    <submittedName>
        <fullName evidence="1">Uncharacterized protein</fullName>
    </submittedName>
</protein>
<accession>A0A419Q2S8</accession>
<proteinExistence type="predicted"/>